<proteinExistence type="predicted"/>
<dbReference type="PANTHER" id="PTHR38011">
    <property type="entry name" value="DIHYDROFOLATE REDUCTASE FAMILY PROTEIN (AFU_ORTHOLOGUE AFUA_8G06820)"/>
    <property type="match status" value="1"/>
</dbReference>
<dbReference type="SUPFAM" id="SSF53597">
    <property type="entry name" value="Dihydrofolate reductase-like"/>
    <property type="match status" value="1"/>
</dbReference>
<dbReference type="PANTHER" id="PTHR38011:SF2">
    <property type="entry name" value="BIFUNCTIONAL DEAMINASE-REDUCTASE DOMAIN PROTEIN"/>
    <property type="match status" value="1"/>
</dbReference>
<dbReference type="InterPro" id="IPR050765">
    <property type="entry name" value="Riboflavin_Biosynth_HTPR"/>
</dbReference>
<dbReference type="InterPro" id="IPR024072">
    <property type="entry name" value="DHFR-like_dom_sf"/>
</dbReference>
<protein>
    <submittedName>
        <fullName evidence="2">Dihydrofolate reductase</fullName>
    </submittedName>
</protein>
<dbReference type="GO" id="GO:0008703">
    <property type="term" value="F:5-amino-6-(5-phosphoribosylamino)uracil reductase activity"/>
    <property type="evidence" value="ECO:0007669"/>
    <property type="project" value="InterPro"/>
</dbReference>
<gene>
    <name evidence="2" type="ORF">BJ968_004347</name>
</gene>
<dbReference type="EMBL" id="JACCBB010000001">
    <property type="protein sequence ID" value="NYD24807.1"/>
    <property type="molecule type" value="Genomic_DNA"/>
</dbReference>
<evidence type="ECO:0000259" key="1">
    <source>
        <dbReference type="Pfam" id="PF01872"/>
    </source>
</evidence>
<evidence type="ECO:0000313" key="2">
    <source>
        <dbReference type="EMBL" id="NYD24807.1"/>
    </source>
</evidence>
<evidence type="ECO:0000313" key="3">
    <source>
        <dbReference type="Proteomes" id="UP000521922"/>
    </source>
</evidence>
<dbReference type="Proteomes" id="UP000521922">
    <property type="component" value="Unassembled WGS sequence"/>
</dbReference>
<name>A0A7Y9DQ88_9ACTN</name>
<comment type="caution">
    <text evidence="2">The sequence shown here is derived from an EMBL/GenBank/DDBJ whole genome shotgun (WGS) entry which is preliminary data.</text>
</comment>
<dbReference type="RefSeq" id="WP_179755451.1">
    <property type="nucleotide sequence ID" value="NZ_BAAAGN010000015.1"/>
</dbReference>
<accession>A0A7Y9DQ88</accession>
<dbReference type="InterPro" id="IPR002734">
    <property type="entry name" value="RibDG_C"/>
</dbReference>
<dbReference type="AlphaFoldDB" id="A0A7Y9DQ88"/>
<dbReference type="Gene3D" id="3.40.430.10">
    <property type="entry name" value="Dihydrofolate Reductase, subunit A"/>
    <property type="match status" value="1"/>
</dbReference>
<keyword evidence="3" id="KW-1185">Reference proteome</keyword>
<organism evidence="2 3">
    <name type="scientific">Kineococcus aurantiacus</name>
    <dbReference type="NCBI Taxonomy" id="37633"/>
    <lineage>
        <taxon>Bacteria</taxon>
        <taxon>Bacillati</taxon>
        <taxon>Actinomycetota</taxon>
        <taxon>Actinomycetes</taxon>
        <taxon>Kineosporiales</taxon>
        <taxon>Kineosporiaceae</taxon>
        <taxon>Kineococcus</taxon>
    </lineage>
</organism>
<sequence length="182" mass="19616">MRNIVNSTYVTLDGIVSQPEQWSLDYFDQGAGAYALDKLRAADALLMGRVTYTGFAEAWSARSGDEFSDTMNRIPKHVASRTLVNPTWNNTEVLDGELVDAVRGLKDGDGGDILMYGYGPVAQQLVAHGLLDHLSLWIHPVLLGTAGSSVFAPGVAGRFGTVTTRRFDSGVVVLELTDPVTT</sequence>
<feature type="domain" description="Bacterial bifunctional deaminase-reductase C-terminal" evidence="1">
    <location>
        <begin position="6"/>
        <end position="172"/>
    </location>
</feature>
<dbReference type="Pfam" id="PF01872">
    <property type="entry name" value="RibD_C"/>
    <property type="match status" value="1"/>
</dbReference>
<reference evidence="2 3" key="1">
    <citation type="submission" date="2020-07" db="EMBL/GenBank/DDBJ databases">
        <title>Sequencing the genomes of 1000 actinobacteria strains.</title>
        <authorList>
            <person name="Klenk H.-P."/>
        </authorList>
    </citation>
    <scope>NUCLEOTIDE SEQUENCE [LARGE SCALE GENOMIC DNA]</scope>
    <source>
        <strain evidence="2 3">DSM 7487</strain>
    </source>
</reference>
<dbReference type="GO" id="GO:0009231">
    <property type="term" value="P:riboflavin biosynthetic process"/>
    <property type="evidence" value="ECO:0007669"/>
    <property type="project" value="InterPro"/>
</dbReference>